<gene>
    <name evidence="7" type="ORF">QO231_23045</name>
</gene>
<dbReference type="PROSITE" id="PS50929">
    <property type="entry name" value="ABC_TM1F"/>
    <property type="match status" value="1"/>
</dbReference>
<comment type="subcellular location">
    <subcellularLocation>
        <location evidence="1">Cell membrane</location>
        <topology evidence="1">Multi-pass membrane protein</topology>
    </subcellularLocation>
</comment>
<organism evidence="7 8">
    <name type="scientific">Sedimentitalea todarodis</name>
    <dbReference type="NCBI Taxonomy" id="1631240"/>
    <lineage>
        <taxon>Bacteria</taxon>
        <taxon>Pseudomonadati</taxon>
        <taxon>Pseudomonadota</taxon>
        <taxon>Alphaproteobacteria</taxon>
        <taxon>Rhodobacterales</taxon>
        <taxon>Paracoccaceae</taxon>
        <taxon>Sedimentitalea</taxon>
    </lineage>
</organism>
<keyword evidence="2 5" id="KW-0812">Transmembrane</keyword>
<feature type="transmembrane region" description="Helical" evidence="5">
    <location>
        <begin position="106"/>
        <end position="124"/>
    </location>
</feature>
<accession>A0ABU3VM28</accession>
<evidence type="ECO:0000256" key="5">
    <source>
        <dbReference type="SAM" id="Phobius"/>
    </source>
</evidence>
<dbReference type="InterPro" id="IPR011527">
    <property type="entry name" value="ABC1_TM_dom"/>
</dbReference>
<evidence type="ECO:0000313" key="7">
    <source>
        <dbReference type="EMBL" id="MDU9006719.1"/>
    </source>
</evidence>
<sequence>MSIAINILALALPLALLQVYDRILPNKSAGSALVIFSAVVVALILSGLLRYARSAIFARWSALEEYGLWVKVSRALITGNHERSEALLLSTVPAKARDANVGQTSLALYDAPFTVVFVLLIAYLGGVVVAAPLGVAVVVLLIVVVALPGYRKALRFSQSASAEFERNLNDVVGADNRAPGVSLLGRAFGRLTASRADVSRANAQIERVASLQMDLLQSGALITTVFVVWLGAGEVLSGQITTGGLAACTLLGSRAASQMMGIAATVLRTQPSRIAATQTDKALAAQAESNNPPVAAKHENLYSETSGIVILNGSPDLSADQELAQIVASVRNDVGIRVVPARPSLISASVISVVSRLDADLENEARELSGFLGLEQMVARLPHGFLTELTSPGRPLSDGATKRAALVQVLVGSPRVVLLEYPEIDLDVDGVQRLGDLLVTCSERMRIILTTNSKMLRSSINDPKVGLIDRSPDMAET</sequence>
<dbReference type="SUPFAM" id="SSF52540">
    <property type="entry name" value="P-loop containing nucleoside triphosphate hydrolases"/>
    <property type="match status" value="1"/>
</dbReference>
<dbReference type="RefSeq" id="WP_316782015.1">
    <property type="nucleotide sequence ID" value="NZ_JASMWN010000028.1"/>
</dbReference>
<comment type="caution">
    <text evidence="7">The sequence shown here is derived from an EMBL/GenBank/DDBJ whole genome shotgun (WGS) entry which is preliminary data.</text>
</comment>
<dbReference type="InterPro" id="IPR027417">
    <property type="entry name" value="P-loop_NTPase"/>
</dbReference>
<evidence type="ECO:0000256" key="1">
    <source>
        <dbReference type="ARBA" id="ARBA00004651"/>
    </source>
</evidence>
<dbReference type="EMBL" id="JASMWN010000028">
    <property type="protein sequence ID" value="MDU9006719.1"/>
    <property type="molecule type" value="Genomic_DNA"/>
</dbReference>
<dbReference type="Gene3D" id="1.20.1560.10">
    <property type="entry name" value="ABC transporter type 1, transmembrane domain"/>
    <property type="match status" value="1"/>
</dbReference>
<dbReference type="Gene3D" id="3.40.50.300">
    <property type="entry name" value="P-loop containing nucleotide triphosphate hydrolases"/>
    <property type="match status" value="1"/>
</dbReference>
<evidence type="ECO:0000256" key="3">
    <source>
        <dbReference type="ARBA" id="ARBA00022989"/>
    </source>
</evidence>
<evidence type="ECO:0000259" key="6">
    <source>
        <dbReference type="PROSITE" id="PS50929"/>
    </source>
</evidence>
<evidence type="ECO:0000256" key="2">
    <source>
        <dbReference type="ARBA" id="ARBA00022692"/>
    </source>
</evidence>
<keyword evidence="3 5" id="KW-1133">Transmembrane helix</keyword>
<evidence type="ECO:0000256" key="4">
    <source>
        <dbReference type="ARBA" id="ARBA00023136"/>
    </source>
</evidence>
<keyword evidence="8" id="KW-1185">Reference proteome</keyword>
<protein>
    <recommendedName>
        <fullName evidence="6">ABC transmembrane type-1 domain-containing protein</fullName>
    </recommendedName>
</protein>
<dbReference type="Proteomes" id="UP001255416">
    <property type="component" value="Unassembled WGS sequence"/>
</dbReference>
<reference evidence="8" key="1">
    <citation type="submission" date="2023-05" db="EMBL/GenBank/DDBJ databases">
        <title>Sedimentitalea sp. nov. JM2-8.</title>
        <authorList>
            <person name="Huang J."/>
        </authorList>
    </citation>
    <scope>NUCLEOTIDE SEQUENCE [LARGE SCALE GENOMIC DNA]</scope>
    <source>
        <strain evidence="8">KHS03</strain>
    </source>
</reference>
<feature type="domain" description="ABC transmembrane type-1" evidence="6">
    <location>
        <begin position="1"/>
        <end position="263"/>
    </location>
</feature>
<proteinExistence type="predicted"/>
<evidence type="ECO:0000313" key="8">
    <source>
        <dbReference type="Proteomes" id="UP001255416"/>
    </source>
</evidence>
<dbReference type="SUPFAM" id="SSF90123">
    <property type="entry name" value="ABC transporter transmembrane region"/>
    <property type="match status" value="1"/>
</dbReference>
<feature type="transmembrane region" description="Helical" evidence="5">
    <location>
        <begin position="31"/>
        <end position="52"/>
    </location>
</feature>
<dbReference type="InterPro" id="IPR036640">
    <property type="entry name" value="ABC1_TM_sf"/>
</dbReference>
<keyword evidence="4 5" id="KW-0472">Membrane</keyword>
<name>A0ABU3VM28_9RHOB</name>